<keyword evidence="3" id="KW-0862">Zinc</keyword>
<reference evidence="5" key="1">
    <citation type="submission" date="2021-02" db="EMBL/GenBank/DDBJ databases">
        <authorList>
            <person name="Nowell W R."/>
        </authorList>
    </citation>
    <scope>NUCLEOTIDE SEQUENCE</scope>
</reference>
<name>A0A815J757_9BILA</name>
<dbReference type="Proteomes" id="UP000663845">
    <property type="component" value="Unassembled WGS sequence"/>
</dbReference>
<dbReference type="InterPro" id="IPR037607">
    <property type="entry name" value="DGK"/>
</dbReference>
<dbReference type="CDD" id="cd20804">
    <property type="entry name" value="C1_DGKtheta_typeV_rpt2"/>
    <property type="match status" value="1"/>
</dbReference>
<protein>
    <recommendedName>
        <fullName evidence="4">Phorbol-ester/DAG-type domain-containing protein</fullName>
    </recommendedName>
</protein>
<dbReference type="PROSITE" id="PS00479">
    <property type="entry name" value="ZF_DAG_PE_1"/>
    <property type="match status" value="2"/>
</dbReference>
<evidence type="ECO:0000256" key="2">
    <source>
        <dbReference type="ARBA" id="ARBA00022771"/>
    </source>
</evidence>
<dbReference type="CDD" id="cd20803">
    <property type="entry name" value="C1_DGKtheta_typeV_rpt1"/>
    <property type="match status" value="1"/>
</dbReference>
<evidence type="ECO:0000313" key="6">
    <source>
        <dbReference type="Proteomes" id="UP000663845"/>
    </source>
</evidence>
<feature type="domain" description="Phorbol-ester/DAG-type" evidence="4">
    <location>
        <begin position="103"/>
        <end position="153"/>
    </location>
</feature>
<comment type="caution">
    <text evidence="5">The sequence shown here is derived from an EMBL/GenBank/DDBJ whole genome shotgun (WGS) entry which is preliminary data.</text>
</comment>
<keyword evidence="2" id="KW-0863">Zinc-finger</keyword>
<dbReference type="SMART" id="SM00109">
    <property type="entry name" value="C1"/>
    <property type="match status" value="2"/>
</dbReference>
<dbReference type="GO" id="GO:0016020">
    <property type="term" value="C:membrane"/>
    <property type="evidence" value="ECO:0007669"/>
    <property type="project" value="UniProtKB-SubCell"/>
</dbReference>
<dbReference type="SUPFAM" id="SSF57889">
    <property type="entry name" value="Cysteine-rich domain"/>
    <property type="match status" value="2"/>
</dbReference>
<dbReference type="InterPro" id="IPR046349">
    <property type="entry name" value="C1-like_sf"/>
</dbReference>
<evidence type="ECO:0000256" key="3">
    <source>
        <dbReference type="ARBA" id="ARBA00022833"/>
    </source>
</evidence>
<gene>
    <name evidence="5" type="ORF">JYZ213_LOCUS36355</name>
</gene>
<dbReference type="GO" id="GO:0004143">
    <property type="term" value="F:ATP-dependent diacylglycerol kinase activity"/>
    <property type="evidence" value="ECO:0007669"/>
    <property type="project" value="InterPro"/>
</dbReference>
<proteinExistence type="predicted"/>
<keyword evidence="1" id="KW-0479">Metal-binding</keyword>
<dbReference type="GO" id="GO:0007165">
    <property type="term" value="P:signal transduction"/>
    <property type="evidence" value="ECO:0007669"/>
    <property type="project" value="InterPro"/>
</dbReference>
<evidence type="ECO:0000256" key="1">
    <source>
        <dbReference type="ARBA" id="ARBA00022723"/>
    </source>
</evidence>
<dbReference type="EMBL" id="CAJNOG010000876">
    <property type="protein sequence ID" value="CAF1375318.1"/>
    <property type="molecule type" value="Genomic_DNA"/>
</dbReference>
<organism evidence="5 6">
    <name type="scientific">Adineta steineri</name>
    <dbReference type="NCBI Taxonomy" id="433720"/>
    <lineage>
        <taxon>Eukaryota</taxon>
        <taxon>Metazoa</taxon>
        <taxon>Spiralia</taxon>
        <taxon>Gnathifera</taxon>
        <taxon>Rotifera</taxon>
        <taxon>Eurotatoria</taxon>
        <taxon>Bdelloidea</taxon>
        <taxon>Adinetida</taxon>
        <taxon>Adinetidae</taxon>
        <taxon>Adineta</taxon>
    </lineage>
</organism>
<dbReference type="AlphaFoldDB" id="A0A815J757"/>
<dbReference type="Gene3D" id="3.30.60.20">
    <property type="match status" value="2"/>
</dbReference>
<evidence type="ECO:0000313" key="5">
    <source>
        <dbReference type="EMBL" id="CAF1375318.1"/>
    </source>
</evidence>
<sequence>MAGSGHNHQQIKYSYFHYNNSPVLINKTPSVCTSTHLDQSMMNSSTSPWYHPSAISGENDDSKSCDGPNAPPVPLATMNKPPSSLSLNTDCTNTNQQPYENYGHFFVKKTFHKPTYCHHCVEMLWGLIGQGYYCEVCNFICHDRCRKYVISPCSSIAPILIKNPVCHIWSDISRFKRKFCNICRKRLEDFSAVRCEVCEYYAHEDCKDFAVNDCRETATYVPTKDNVSNFN</sequence>
<evidence type="ECO:0000259" key="4">
    <source>
        <dbReference type="PROSITE" id="PS50081"/>
    </source>
</evidence>
<feature type="domain" description="Phorbol-ester/DAG-type" evidence="4">
    <location>
        <begin position="166"/>
        <end position="214"/>
    </location>
</feature>
<accession>A0A815J757</accession>
<dbReference type="InterPro" id="IPR020454">
    <property type="entry name" value="DAG/PE-bd"/>
</dbReference>
<dbReference type="PRINTS" id="PR00008">
    <property type="entry name" value="DAGPEDOMAIN"/>
</dbReference>
<dbReference type="InterPro" id="IPR002219">
    <property type="entry name" value="PKC_DAG/PE"/>
</dbReference>
<dbReference type="GO" id="GO:0008270">
    <property type="term" value="F:zinc ion binding"/>
    <property type="evidence" value="ECO:0007669"/>
    <property type="project" value="UniProtKB-KW"/>
</dbReference>
<dbReference type="PANTHER" id="PTHR11255:SF54">
    <property type="entry name" value="DIACYLGLYCEROL KINASE THETA"/>
    <property type="match status" value="1"/>
</dbReference>
<dbReference type="Pfam" id="PF00130">
    <property type="entry name" value="C1_1"/>
    <property type="match status" value="2"/>
</dbReference>
<dbReference type="PROSITE" id="PS50081">
    <property type="entry name" value="ZF_DAG_PE_2"/>
    <property type="match status" value="2"/>
</dbReference>
<dbReference type="PANTHER" id="PTHR11255">
    <property type="entry name" value="DIACYLGLYCEROL KINASE"/>
    <property type="match status" value="1"/>
</dbReference>